<protein>
    <submittedName>
        <fullName evidence="2">Uncharacterized protein</fullName>
    </submittedName>
</protein>
<evidence type="ECO:0000313" key="3">
    <source>
        <dbReference type="Proteomes" id="UP000828390"/>
    </source>
</evidence>
<comment type="caution">
    <text evidence="2">The sequence shown here is derived from an EMBL/GenBank/DDBJ whole genome shotgun (WGS) entry which is preliminary data.</text>
</comment>
<organism evidence="2 3">
    <name type="scientific">Dreissena polymorpha</name>
    <name type="common">Zebra mussel</name>
    <name type="synonym">Mytilus polymorpha</name>
    <dbReference type="NCBI Taxonomy" id="45954"/>
    <lineage>
        <taxon>Eukaryota</taxon>
        <taxon>Metazoa</taxon>
        <taxon>Spiralia</taxon>
        <taxon>Lophotrochozoa</taxon>
        <taxon>Mollusca</taxon>
        <taxon>Bivalvia</taxon>
        <taxon>Autobranchia</taxon>
        <taxon>Heteroconchia</taxon>
        <taxon>Euheterodonta</taxon>
        <taxon>Imparidentia</taxon>
        <taxon>Neoheterodontei</taxon>
        <taxon>Myida</taxon>
        <taxon>Dreissenoidea</taxon>
        <taxon>Dreissenidae</taxon>
        <taxon>Dreissena</taxon>
    </lineage>
</organism>
<dbReference type="AlphaFoldDB" id="A0A9D4HDD3"/>
<dbReference type="Proteomes" id="UP000828390">
    <property type="component" value="Unassembled WGS sequence"/>
</dbReference>
<reference evidence="2" key="2">
    <citation type="submission" date="2020-11" db="EMBL/GenBank/DDBJ databases">
        <authorList>
            <person name="McCartney M.A."/>
            <person name="Auch B."/>
            <person name="Kono T."/>
            <person name="Mallez S."/>
            <person name="Becker A."/>
            <person name="Gohl D.M."/>
            <person name="Silverstein K.A.T."/>
            <person name="Koren S."/>
            <person name="Bechman K.B."/>
            <person name="Herman A."/>
            <person name="Abrahante J.E."/>
            <person name="Garbe J."/>
        </authorList>
    </citation>
    <scope>NUCLEOTIDE SEQUENCE</scope>
    <source>
        <strain evidence="2">Duluth1</strain>
        <tissue evidence="2">Whole animal</tissue>
    </source>
</reference>
<evidence type="ECO:0000313" key="2">
    <source>
        <dbReference type="EMBL" id="KAH3831311.1"/>
    </source>
</evidence>
<gene>
    <name evidence="2" type="ORF">DPMN_104574</name>
</gene>
<keyword evidence="3" id="KW-1185">Reference proteome</keyword>
<feature type="region of interest" description="Disordered" evidence="1">
    <location>
        <begin position="44"/>
        <end position="79"/>
    </location>
</feature>
<accession>A0A9D4HDD3</accession>
<dbReference type="EMBL" id="JAIWYP010000004">
    <property type="protein sequence ID" value="KAH3831311.1"/>
    <property type="molecule type" value="Genomic_DNA"/>
</dbReference>
<name>A0A9D4HDD3_DREPO</name>
<proteinExistence type="predicted"/>
<reference evidence="2" key="1">
    <citation type="journal article" date="2019" name="bioRxiv">
        <title>The Genome of the Zebra Mussel, Dreissena polymorpha: A Resource for Invasive Species Research.</title>
        <authorList>
            <person name="McCartney M.A."/>
            <person name="Auch B."/>
            <person name="Kono T."/>
            <person name="Mallez S."/>
            <person name="Zhang Y."/>
            <person name="Obille A."/>
            <person name="Becker A."/>
            <person name="Abrahante J.E."/>
            <person name="Garbe J."/>
            <person name="Badalamenti J.P."/>
            <person name="Herman A."/>
            <person name="Mangelson H."/>
            <person name="Liachko I."/>
            <person name="Sullivan S."/>
            <person name="Sone E.D."/>
            <person name="Koren S."/>
            <person name="Silverstein K.A.T."/>
            <person name="Beckman K.B."/>
            <person name="Gohl D.M."/>
        </authorList>
    </citation>
    <scope>NUCLEOTIDE SEQUENCE</scope>
    <source>
        <strain evidence="2">Duluth1</strain>
        <tissue evidence="2">Whole animal</tissue>
    </source>
</reference>
<evidence type="ECO:0000256" key="1">
    <source>
        <dbReference type="SAM" id="MobiDB-lite"/>
    </source>
</evidence>
<sequence>MDGHRQNQQRRLPPVKMASFSGKEDWVTWISQFEAIAKRTDCRIGHSTRGTSRSTPHRMSDESIRQRHWTLMSSSGNNM</sequence>